<keyword evidence="3" id="KW-0732">Signal</keyword>
<dbReference type="Gene3D" id="3.10.350.10">
    <property type="entry name" value="LysM domain"/>
    <property type="match status" value="2"/>
</dbReference>
<dbReference type="PROSITE" id="PS00922">
    <property type="entry name" value="TRANSGLYCOSYLASE"/>
    <property type="match status" value="1"/>
</dbReference>
<reference evidence="5 6" key="1">
    <citation type="submission" date="2017-01" db="EMBL/GenBank/DDBJ databases">
        <title>The cable genome- insights into the physiology and evolution of filamentous bacteria capable of sulfide oxidation via long distance electron transfer.</title>
        <authorList>
            <person name="Schreiber L."/>
            <person name="Bjerg J.T."/>
            <person name="Boggild A."/>
            <person name="Van De Vossenberg J."/>
            <person name="Meysman F."/>
            <person name="Nielsen L.P."/>
            <person name="Schramm A."/>
            <person name="Kjeldsen K.U."/>
        </authorList>
    </citation>
    <scope>NUCLEOTIDE SEQUENCE [LARGE SCALE GENOMIC DNA]</scope>
    <source>
        <strain evidence="5">A5</strain>
    </source>
</reference>
<evidence type="ECO:0000256" key="1">
    <source>
        <dbReference type="ARBA" id="ARBA00007734"/>
    </source>
</evidence>
<evidence type="ECO:0000313" key="5">
    <source>
        <dbReference type="EMBL" id="RWX51938.1"/>
    </source>
</evidence>
<feature type="chain" id="PRO_5019018795" evidence="3">
    <location>
        <begin position="17"/>
        <end position="629"/>
    </location>
</feature>
<name>A0A444JG55_9BACT</name>
<dbReference type="CDD" id="cd00118">
    <property type="entry name" value="LysM"/>
    <property type="match status" value="2"/>
</dbReference>
<feature type="signal peptide" evidence="3">
    <location>
        <begin position="1"/>
        <end position="16"/>
    </location>
</feature>
<feature type="domain" description="LysM" evidence="4">
    <location>
        <begin position="583"/>
        <end position="626"/>
    </location>
</feature>
<dbReference type="CDD" id="cd16894">
    <property type="entry name" value="MltD-like"/>
    <property type="match status" value="1"/>
</dbReference>
<dbReference type="GO" id="GO:0008933">
    <property type="term" value="F:peptidoglycan lytic transglycosylase activity"/>
    <property type="evidence" value="ECO:0007669"/>
    <property type="project" value="InterPro"/>
</dbReference>
<dbReference type="InterPro" id="IPR023346">
    <property type="entry name" value="Lysozyme-like_dom_sf"/>
</dbReference>
<dbReference type="PROSITE" id="PS51257">
    <property type="entry name" value="PROKAR_LIPOPROTEIN"/>
    <property type="match status" value="1"/>
</dbReference>
<dbReference type="AlphaFoldDB" id="A0A444JG55"/>
<evidence type="ECO:0000256" key="3">
    <source>
        <dbReference type="SAM" id="SignalP"/>
    </source>
</evidence>
<dbReference type="PROSITE" id="PS51782">
    <property type="entry name" value="LYSM"/>
    <property type="match status" value="2"/>
</dbReference>
<organism evidence="5 6">
    <name type="scientific">Candidatus Electrothrix marina</name>
    <dbReference type="NCBI Taxonomy" id="1859130"/>
    <lineage>
        <taxon>Bacteria</taxon>
        <taxon>Pseudomonadati</taxon>
        <taxon>Thermodesulfobacteriota</taxon>
        <taxon>Desulfobulbia</taxon>
        <taxon>Desulfobulbales</taxon>
        <taxon>Desulfobulbaceae</taxon>
        <taxon>Candidatus Electrothrix</taxon>
    </lineage>
</organism>
<feature type="domain" description="LysM" evidence="4">
    <location>
        <begin position="520"/>
        <end position="564"/>
    </location>
</feature>
<evidence type="ECO:0000259" key="4">
    <source>
        <dbReference type="PROSITE" id="PS51782"/>
    </source>
</evidence>
<dbReference type="GO" id="GO:0000270">
    <property type="term" value="P:peptidoglycan metabolic process"/>
    <property type="evidence" value="ECO:0007669"/>
    <property type="project" value="InterPro"/>
</dbReference>
<dbReference type="Proteomes" id="UP000288892">
    <property type="component" value="Unassembled WGS sequence"/>
</dbReference>
<dbReference type="PANTHER" id="PTHR37423">
    <property type="entry name" value="SOLUBLE LYTIC MUREIN TRANSGLYCOSYLASE-RELATED"/>
    <property type="match status" value="1"/>
</dbReference>
<dbReference type="Gene3D" id="1.10.530.10">
    <property type="match status" value="1"/>
</dbReference>
<sequence>MKVSLFVPLVSLPFFAACSPAVHNTDPLKNINQEEVTVRSFSAEKNSEETEGVNLKKVSAPPQLAERTITERTTAGRTVVSNVRRKGTGIQQAVVVYSSELVPIIEVDVEVKEKGIETESPESPEAEEIRKAGREPRSFSSLAVLKQRNSSSTRFLPAISYSAAGKEPQEPDDLPPVYIPVQSEQELKEELTALEKTGDWSDSGAGKQDALSSYGIQCDLPESITPVRVNLDVDFLSSVAKGKDAVQPEQHRKKAECDFPVVINKQVEFYLDQFQNRQRTTFRRWLKRAALYLPVIEKELKKAELPRSLAYLAMIESGFNPAAYSPAHASGLWQFIPGTARYYGLRIDSWVDERRDSEKATQAAVSYLDALYKRFGDWQLAVAAYNAGEGKIQRGLEQHKAKNFWELAAKDYLPLETKRYVPKLIAAIIIAHDPERYGFQPVPEKNEQYDVVEVPSQTPLSAIAAAGGCSVKKLRQLNTELLKNQVPPTEDVYSIKVPAGSSLRIAANLEQTRADEERKIVHRLSRGETLSGVGKQYNVSVDMIMQWNNIDDVRRIRAGRKLALYPDGKFDTGSDKSEQRTVSYYKVRNGDSLWSIARKHQVSTREIKRWNSLSNNLLHPGKKLVIKKS</sequence>
<dbReference type="Pfam" id="PF01464">
    <property type="entry name" value="SLT"/>
    <property type="match status" value="1"/>
</dbReference>
<dbReference type="SUPFAM" id="SSF53955">
    <property type="entry name" value="Lysozyme-like"/>
    <property type="match status" value="1"/>
</dbReference>
<dbReference type="EMBL" id="MTKS01000060">
    <property type="protein sequence ID" value="RWX51938.1"/>
    <property type="molecule type" value="Genomic_DNA"/>
</dbReference>
<dbReference type="SMART" id="SM00257">
    <property type="entry name" value="LysM"/>
    <property type="match status" value="3"/>
</dbReference>
<dbReference type="InterPro" id="IPR000189">
    <property type="entry name" value="Transglyc_AS"/>
</dbReference>
<protein>
    <submittedName>
        <fullName evidence="5">LysM domain-containing protein</fullName>
    </submittedName>
</protein>
<evidence type="ECO:0000313" key="6">
    <source>
        <dbReference type="Proteomes" id="UP000288892"/>
    </source>
</evidence>
<comment type="caution">
    <text evidence="5">The sequence shown here is derived from an EMBL/GenBank/DDBJ whole genome shotgun (WGS) entry which is preliminary data.</text>
</comment>
<accession>A0A444JG55</accession>
<dbReference type="InterPro" id="IPR018392">
    <property type="entry name" value="LysM"/>
</dbReference>
<comment type="similarity">
    <text evidence="1">Belongs to the transglycosylase Slt family.</text>
</comment>
<dbReference type="Pfam" id="PF01476">
    <property type="entry name" value="LysM"/>
    <property type="match status" value="2"/>
</dbReference>
<proteinExistence type="inferred from homology"/>
<dbReference type="GO" id="GO:0016020">
    <property type="term" value="C:membrane"/>
    <property type="evidence" value="ECO:0007669"/>
    <property type="project" value="InterPro"/>
</dbReference>
<dbReference type="PANTHER" id="PTHR37423:SF2">
    <property type="entry name" value="MEMBRANE-BOUND LYTIC MUREIN TRANSGLYCOSYLASE C"/>
    <property type="match status" value="1"/>
</dbReference>
<gene>
    <name evidence="5" type="ORF">VU01_10603</name>
</gene>
<evidence type="ECO:0000256" key="2">
    <source>
        <dbReference type="SAM" id="MobiDB-lite"/>
    </source>
</evidence>
<dbReference type="SUPFAM" id="SSF54106">
    <property type="entry name" value="LysM domain"/>
    <property type="match status" value="2"/>
</dbReference>
<dbReference type="InterPro" id="IPR008258">
    <property type="entry name" value="Transglycosylase_SLT_dom_1"/>
</dbReference>
<dbReference type="InterPro" id="IPR036779">
    <property type="entry name" value="LysM_dom_sf"/>
</dbReference>
<feature type="region of interest" description="Disordered" evidence="2">
    <location>
        <begin position="115"/>
        <end position="134"/>
    </location>
</feature>
<keyword evidence="6" id="KW-1185">Reference proteome</keyword>